<evidence type="ECO:0008006" key="3">
    <source>
        <dbReference type="Google" id="ProtNLM"/>
    </source>
</evidence>
<evidence type="ECO:0000313" key="2">
    <source>
        <dbReference type="Proteomes" id="UP000507222"/>
    </source>
</evidence>
<reference evidence="1 2" key="1">
    <citation type="submission" date="2020-05" db="EMBL/GenBank/DDBJ databases">
        <authorList>
            <person name="Campoy J."/>
            <person name="Schneeberger K."/>
            <person name="Spophaly S."/>
        </authorList>
    </citation>
    <scope>NUCLEOTIDE SEQUENCE [LARGE SCALE GENOMIC DNA]</scope>
    <source>
        <strain evidence="1">PruArmRojPasFocal</strain>
    </source>
</reference>
<proteinExistence type="predicted"/>
<accession>A0A6J5UEE2</accession>
<protein>
    <recommendedName>
        <fullName evidence="3">Reverse transcriptase domain-containing protein</fullName>
    </recommendedName>
</protein>
<dbReference type="AlphaFoldDB" id="A0A6J5UEE2"/>
<organism evidence="1 2">
    <name type="scientific">Prunus armeniaca</name>
    <name type="common">Apricot</name>
    <name type="synonym">Armeniaca vulgaris</name>
    <dbReference type="NCBI Taxonomy" id="36596"/>
    <lineage>
        <taxon>Eukaryota</taxon>
        <taxon>Viridiplantae</taxon>
        <taxon>Streptophyta</taxon>
        <taxon>Embryophyta</taxon>
        <taxon>Tracheophyta</taxon>
        <taxon>Spermatophyta</taxon>
        <taxon>Magnoliopsida</taxon>
        <taxon>eudicotyledons</taxon>
        <taxon>Gunneridae</taxon>
        <taxon>Pentapetalae</taxon>
        <taxon>rosids</taxon>
        <taxon>fabids</taxon>
        <taxon>Rosales</taxon>
        <taxon>Rosaceae</taxon>
        <taxon>Amygdaloideae</taxon>
        <taxon>Amygdaleae</taxon>
        <taxon>Prunus</taxon>
    </lineage>
</organism>
<dbReference type="Proteomes" id="UP000507222">
    <property type="component" value="Unassembled WGS sequence"/>
</dbReference>
<name>A0A6J5UEE2_PRUAR</name>
<sequence length="71" mass="8183">MDYFGDLFRSSGSSMMEEIFSGLEPKVTEDMQQVLMADFSYEEIKDAVFQMQPSKAPGPDGLLPLFFQKYW</sequence>
<evidence type="ECO:0000313" key="1">
    <source>
        <dbReference type="EMBL" id="CAB4273555.1"/>
    </source>
</evidence>
<dbReference type="EMBL" id="CAEKDK010000003">
    <property type="protein sequence ID" value="CAB4273555.1"/>
    <property type="molecule type" value="Genomic_DNA"/>
</dbReference>
<gene>
    <name evidence="1" type="ORF">CURHAP_LOCUS21444</name>
</gene>